<gene>
    <name evidence="2" type="ORF">B7R76_05170</name>
</gene>
<protein>
    <submittedName>
        <fullName evidence="2">Uncharacterized protein</fullName>
    </submittedName>
</protein>
<evidence type="ECO:0000313" key="2">
    <source>
        <dbReference type="EMBL" id="PNH18935.1"/>
    </source>
</evidence>
<evidence type="ECO:0000313" key="3">
    <source>
        <dbReference type="Proteomes" id="UP000236394"/>
    </source>
</evidence>
<keyword evidence="1" id="KW-1133">Transmembrane helix</keyword>
<proteinExistence type="predicted"/>
<sequence length="138" mass="15693">MKKKVSILEIVATKIVIALLVAGYYWMWSRSDWMPEYRQYSAYFGGFLFLILLAHYLRVHKYKKECFDELAIKTLHKCDAICLKVLTVLMVIVAYAGGILGHVNAISTAMMGWLIIGSIIVIAMLRTMLFLILNSKGV</sequence>
<feature type="transmembrane region" description="Helical" evidence="1">
    <location>
        <begin position="40"/>
        <end position="59"/>
    </location>
</feature>
<dbReference type="EMBL" id="NBZD01000002">
    <property type="protein sequence ID" value="PNH18935.1"/>
    <property type="molecule type" value="Genomic_DNA"/>
</dbReference>
<name>A0A2J8B2G3_9FIRM</name>
<comment type="caution">
    <text evidence="2">The sequence shown here is derived from an EMBL/GenBank/DDBJ whole genome shotgun (WGS) entry which is preliminary data.</text>
</comment>
<keyword evidence="1" id="KW-0472">Membrane</keyword>
<dbReference type="RefSeq" id="WP_102892544.1">
    <property type="nucleotide sequence ID" value="NZ_NBZD01000002.1"/>
</dbReference>
<feature type="transmembrane region" description="Helical" evidence="1">
    <location>
        <begin position="7"/>
        <end position="28"/>
    </location>
</feature>
<feature type="transmembrane region" description="Helical" evidence="1">
    <location>
        <begin position="112"/>
        <end position="133"/>
    </location>
</feature>
<accession>A0A2J8B2G3</accession>
<organism evidence="2 3">
    <name type="scientific">Mageeibacillus indolicus</name>
    <dbReference type="NCBI Taxonomy" id="884684"/>
    <lineage>
        <taxon>Bacteria</taxon>
        <taxon>Bacillati</taxon>
        <taxon>Bacillota</taxon>
        <taxon>Clostridia</taxon>
        <taxon>Eubacteriales</taxon>
        <taxon>Oscillospiraceae</taxon>
        <taxon>Mageeibacillus</taxon>
    </lineage>
</organism>
<keyword evidence="1" id="KW-0812">Transmembrane</keyword>
<dbReference type="Proteomes" id="UP000236394">
    <property type="component" value="Unassembled WGS sequence"/>
</dbReference>
<feature type="transmembrane region" description="Helical" evidence="1">
    <location>
        <begin position="80"/>
        <end position="100"/>
    </location>
</feature>
<reference evidence="3" key="1">
    <citation type="submission" date="2017-04" db="EMBL/GenBank/DDBJ databases">
        <authorList>
            <person name="Bumgarner R.E."/>
            <person name="Fredricks D.N."/>
            <person name="Srinivasan S."/>
        </authorList>
    </citation>
    <scope>NUCLEOTIDE SEQUENCE [LARGE SCALE GENOMIC DNA]</scope>
    <source>
        <strain evidence="3">KA00405</strain>
    </source>
</reference>
<evidence type="ECO:0000256" key="1">
    <source>
        <dbReference type="SAM" id="Phobius"/>
    </source>
</evidence>
<dbReference type="AlphaFoldDB" id="A0A2J8B2G3"/>